<dbReference type="InterPro" id="IPR013094">
    <property type="entry name" value="AB_hydrolase_3"/>
</dbReference>
<dbReference type="InterPro" id="IPR029058">
    <property type="entry name" value="AB_hydrolase_fold"/>
</dbReference>
<accession>A0A1R3RIA6</accession>
<gene>
    <name evidence="3" type="ORF">ASPCADRAFT_171809</name>
</gene>
<dbReference type="EMBL" id="KV907502">
    <property type="protein sequence ID" value="OOF94209.1"/>
    <property type="molecule type" value="Genomic_DNA"/>
</dbReference>
<evidence type="ECO:0000259" key="2">
    <source>
        <dbReference type="Pfam" id="PF07859"/>
    </source>
</evidence>
<evidence type="ECO:0000256" key="1">
    <source>
        <dbReference type="ARBA" id="ARBA00022801"/>
    </source>
</evidence>
<feature type="domain" description="Alpha/beta hydrolase fold-3" evidence="2">
    <location>
        <begin position="126"/>
        <end position="331"/>
    </location>
</feature>
<keyword evidence="4" id="KW-1185">Reference proteome</keyword>
<name>A0A1R3RIA6_ASPC5</name>
<dbReference type="SUPFAM" id="SSF53474">
    <property type="entry name" value="alpha/beta-Hydrolases"/>
    <property type="match status" value="1"/>
</dbReference>
<dbReference type="OrthoDB" id="433474at2759"/>
<dbReference type="AlphaFoldDB" id="A0A1R3RIA6"/>
<sequence>MLSWWLPITRMKGIRLSTFTAPTHSILLTFKMTTNNVPQATFPRPPLDPDFSTVQDSFPKAYGFGTPEDLDAARERMNFSIEATLHGREDTISYSELDIPGPTGPLRATIFRSKEHSKSPANTPGILHIHGGGHCQGSRFVGAGLVLDWIESLGAVCLTAEYRLAPEHPQPAQLEDSFATLKWFSAYAAELGFNPQKLVVTGNSAGGNLAAGVTLLARDRDGPAILGQVLTYPWLDDTNETLSMQQFGDLLPWSKSHSIDACDFALGKNREYANMYTMPGRATDLGGLPDTFIDVGSADVFRDEDVQFAMKLWACGVSAELHVWPGCWHGFDVFVPDAPASRKAGKARLEWLQKLLAKE</sequence>
<dbReference type="OMA" id="ARERMNF"/>
<dbReference type="Gene3D" id="3.40.50.1820">
    <property type="entry name" value="alpha/beta hydrolase"/>
    <property type="match status" value="1"/>
</dbReference>
<dbReference type="GO" id="GO:0016787">
    <property type="term" value="F:hydrolase activity"/>
    <property type="evidence" value="ECO:0007669"/>
    <property type="project" value="UniProtKB-KW"/>
</dbReference>
<organism evidence="3 4">
    <name type="scientific">Aspergillus carbonarius (strain ITEM 5010)</name>
    <dbReference type="NCBI Taxonomy" id="602072"/>
    <lineage>
        <taxon>Eukaryota</taxon>
        <taxon>Fungi</taxon>
        <taxon>Dikarya</taxon>
        <taxon>Ascomycota</taxon>
        <taxon>Pezizomycotina</taxon>
        <taxon>Eurotiomycetes</taxon>
        <taxon>Eurotiomycetidae</taxon>
        <taxon>Eurotiales</taxon>
        <taxon>Aspergillaceae</taxon>
        <taxon>Aspergillus</taxon>
        <taxon>Aspergillus subgen. Circumdati</taxon>
    </lineage>
</organism>
<proteinExistence type="predicted"/>
<dbReference type="InterPro" id="IPR050300">
    <property type="entry name" value="GDXG_lipolytic_enzyme"/>
</dbReference>
<dbReference type="Pfam" id="PF07859">
    <property type="entry name" value="Abhydrolase_3"/>
    <property type="match status" value="1"/>
</dbReference>
<dbReference type="Proteomes" id="UP000188318">
    <property type="component" value="Unassembled WGS sequence"/>
</dbReference>
<dbReference type="VEuPathDB" id="FungiDB:ASPCADRAFT_171809"/>
<evidence type="ECO:0000313" key="4">
    <source>
        <dbReference type="Proteomes" id="UP000188318"/>
    </source>
</evidence>
<dbReference type="PANTHER" id="PTHR48081:SF8">
    <property type="entry name" value="ALPHA_BETA HYDROLASE FOLD-3 DOMAIN-CONTAINING PROTEIN-RELATED"/>
    <property type="match status" value="1"/>
</dbReference>
<reference evidence="4" key="1">
    <citation type="journal article" date="2017" name="Genome Biol.">
        <title>Comparative genomics reveals high biological diversity and specific adaptations in the industrially and medically important fungal genus Aspergillus.</title>
        <authorList>
            <person name="de Vries R.P."/>
            <person name="Riley R."/>
            <person name="Wiebenga A."/>
            <person name="Aguilar-Osorio G."/>
            <person name="Amillis S."/>
            <person name="Uchima C.A."/>
            <person name="Anderluh G."/>
            <person name="Asadollahi M."/>
            <person name="Askin M."/>
            <person name="Barry K."/>
            <person name="Battaglia E."/>
            <person name="Bayram O."/>
            <person name="Benocci T."/>
            <person name="Braus-Stromeyer S.A."/>
            <person name="Caldana C."/>
            <person name="Canovas D."/>
            <person name="Cerqueira G.C."/>
            <person name="Chen F."/>
            <person name="Chen W."/>
            <person name="Choi C."/>
            <person name="Clum A."/>
            <person name="Dos Santos R.A."/>
            <person name="Damasio A.R."/>
            <person name="Diallinas G."/>
            <person name="Emri T."/>
            <person name="Fekete E."/>
            <person name="Flipphi M."/>
            <person name="Freyberg S."/>
            <person name="Gallo A."/>
            <person name="Gournas C."/>
            <person name="Habgood R."/>
            <person name="Hainaut M."/>
            <person name="Harispe M.L."/>
            <person name="Henrissat B."/>
            <person name="Hilden K.S."/>
            <person name="Hope R."/>
            <person name="Hossain A."/>
            <person name="Karabika E."/>
            <person name="Karaffa L."/>
            <person name="Karanyi Z."/>
            <person name="Krasevec N."/>
            <person name="Kuo A."/>
            <person name="Kusch H."/>
            <person name="LaButti K."/>
            <person name="Lagendijk E.L."/>
            <person name="Lapidus A."/>
            <person name="Levasseur A."/>
            <person name="Lindquist E."/>
            <person name="Lipzen A."/>
            <person name="Logrieco A.F."/>
            <person name="MacCabe A."/>
            <person name="Maekelae M.R."/>
            <person name="Malavazi I."/>
            <person name="Melin P."/>
            <person name="Meyer V."/>
            <person name="Mielnichuk N."/>
            <person name="Miskei M."/>
            <person name="Molnar A.P."/>
            <person name="Mule G."/>
            <person name="Ngan C.Y."/>
            <person name="Orejas M."/>
            <person name="Orosz E."/>
            <person name="Ouedraogo J.P."/>
            <person name="Overkamp K.M."/>
            <person name="Park H.-S."/>
            <person name="Perrone G."/>
            <person name="Piumi F."/>
            <person name="Punt P.J."/>
            <person name="Ram A.F."/>
            <person name="Ramon A."/>
            <person name="Rauscher S."/>
            <person name="Record E."/>
            <person name="Riano-Pachon D.M."/>
            <person name="Robert V."/>
            <person name="Roehrig J."/>
            <person name="Ruller R."/>
            <person name="Salamov A."/>
            <person name="Salih N.S."/>
            <person name="Samson R.A."/>
            <person name="Sandor E."/>
            <person name="Sanguinetti M."/>
            <person name="Schuetze T."/>
            <person name="Sepcic K."/>
            <person name="Shelest E."/>
            <person name="Sherlock G."/>
            <person name="Sophianopoulou V."/>
            <person name="Squina F.M."/>
            <person name="Sun H."/>
            <person name="Susca A."/>
            <person name="Todd R.B."/>
            <person name="Tsang A."/>
            <person name="Unkles S.E."/>
            <person name="van de Wiele N."/>
            <person name="van Rossen-Uffink D."/>
            <person name="Oliveira J.V."/>
            <person name="Vesth T.C."/>
            <person name="Visser J."/>
            <person name="Yu J.-H."/>
            <person name="Zhou M."/>
            <person name="Andersen M.R."/>
            <person name="Archer D.B."/>
            <person name="Baker S.E."/>
            <person name="Benoit I."/>
            <person name="Brakhage A.A."/>
            <person name="Braus G.H."/>
            <person name="Fischer R."/>
            <person name="Frisvad J.C."/>
            <person name="Goldman G.H."/>
            <person name="Houbraken J."/>
            <person name="Oakley B."/>
            <person name="Pocsi I."/>
            <person name="Scazzocchio C."/>
            <person name="Seiboth B."/>
            <person name="vanKuyk P.A."/>
            <person name="Wortman J."/>
            <person name="Dyer P.S."/>
            <person name="Grigoriev I.V."/>
        </authorList>
    </citation>
    <scope>NUCLEOTIDE SEQUENCE [LARGE SCALE GENOMIC DNA]</scope>
    <source>
        <strain evidence="4">ITEM 5010</strain>
    </source>
</reference>
<protein>
    <recommendedName>
        <fullName evidence="2">Alpha/beta hydrolase fold-3 domain-containing protein</fullName>
    </recommendedName>
</protein>
<dbReference type="STRING" id="602072.A0A1R3RIA6"/>
<evidence type="ECO:0000313" key="3">
    <source>
        <dbReference type="EMBL" id="OOF94209.1"/>
    </source>
</evidence>
<keyword evidence="1" id="KW-0378">Hydrolase</keyword>
<dbReference type="PANTHER" id="PTHR48081">
    <property type="entry name" value="AB HYDROLASE SUPERFAMILY PROTEIN C4A8.06C"/>
    <property type="match status" value="1"/>
</dbReference>